<protein>
    <recommendedName>
        <fullName evidence="2">AB hydrolase-1 domain-containing protein</fullName>
    </recommendedName>
</protein>
<reference evidence="3 4" key="1">
    <citation type="submission" date="2024-02" db="EMBL/GenBank/DDBJ databases">
        <title>De novo assembly and annotation of 12 fungi associated with fruit tree decline syndrome in Ontario, Canada.</title>
        <authorList>
            <person name="Sulman M."/>
            <person name="Ellouze W."/>
            <person name="Ilyukhin E."/>
        </authorList>
    </citation>
    <scope>NUCLEOTIDE SEQUENCE [LARGE SCALE GENOMIC DNA]</scope>
    <source>
        <strain evidence="3 4">M1-105</strain>
    </source>
</reference>
<dbReference type="CDD" id="cd12809">
    <property type="entry name" value="Esterase_713_like-2"/>
    <property type="match status" value="1"/>
</dbReference>
<evidence type="ECO:0000259" key="2">
    <source>
        <dbReference type="Pfam" id="PF12697"/>
    </source>
</evidence>
<accession>A0ABR3SLR6</accession>
<dbReference type="Pfam" id="PF12697">
    <property type="entry name" value="Abhydrolase_6"/>
    <property type="match status" value="1"/>
</dbReference>
<dbReference type="Gene3D" id="3.40.50.1820">
    <property type="entry name" value="alpha/beta hydrolase"/>
    <property type="match status" value="1"/>
</dbReference>
<comment type="caution">
    <text evidence="3">The sequence shown here is derived from an EMBL/GenBank/DDBJ whole genome shotgun (WGS) entry which is preliminary data.</text>
</comment>
<dbReference type="EMBL" id="JAJVDC020000108">
    <property type="protein sequence ID" value="KAL1624320.1"/>
    <property type="molecule type" value="Genomic_DNA"/>
</dbReference>
<feature type="chain" id="PRO_5046027812" description="AB hydrolase-1 domain-containing protein" evidence="1">
    <location>
        <begin position="20"/>
        <end position="402"/>
    </location>
</feature>
<sequence length="402" mass="43325">MILQPLFLSCICSSIVVSAFNRGHSLDRRNATATNCVGINAISPNCPSNESLHYRDFFYVGGRYVNTSVGTLTYDQVYVEKLTPAAGVTKRNPIVFFHAITGTTWLNTPDNRKGFASYFLDQGYQVYVIDQTSVGRSTENNLAEFPLIIGGTAEGSERGYTAPELTNAYPQSQNHTQWPGNGTRGDPIFDAFESTISPRTSNLTAQELSMRASGCALLAQLGTPAFLITHSIGALYGILLSNDCPALVAGNIALEPGNIPFQSYYGNASAPAVGRTAARPWGLTTTPLAYEPTAADAGQLAVETVGADLPTRRSCVMQKAEAARSLPRVAAVPYVAVTGEASPHATYDHCTVGFLRQAGVEAEWIRLWERGVRGNGHFLHNELNNLEIAAVVEEWIRGKAGM</sequence>
<feature type="domain" description="AB hydrolase-1" evidence="2">
    <location>
        <begin position="94"/>
        <end position="382"/>
    </location>
</feature>
<evidence type="ECO:0000313" key="4">
    <source>
        <dbReference type="Proteomes" id="UP001521116"/>
    </source>
</evidence>
<evidence type="ECO:0000256" key="1">
    <source>
        <dbReference type="SAM" id="SignalP"/>
    </source>
</evidence>
<name>A0ABR3SLR6_9PEZI</name>
<dbReference type="InterPro" id="IPR050228">
    <property type="entry name" value="Carboxylesterase_BioH"/>
</dbReference>
<dbReference type="SUPFAM" id="SSF53474">
    <property type="entry name" value="alpha/beta-Hydrolases"/>
    <property type="match status" value="1"/>
</dbReference>
<dbReference type="Proteomes" id="UP001521116">
    <property type="component" value="Unassembled WGS sequence"/>
</dbReference>
<dbReference type="InterPro" id="IPR029058">
    <property type="entry name" value="AB_hydrolase_fold"/>
</dbReference>
<keyword evidence="4" id="KW-1185">Reference proteome</keyword>
<dbReference type="InterPro" id="IPR000073">
    <property type="entry name" value="AB_hydrolase_1"/>
</dbReference>
<organism evidence="3 4">
    <name type="scientific">Neofusicoccum ribis</name>
    <dbReference type="NCBI Taxonomy" id="45134"/>
    <lineage>
        <taxon>Eukaryota</taxon>
        <taxon>Fungi</taxon>
        <taxon>Dikarya</taxon>
        <taxon>Ascomycota</taxon>
        <taxon>Pezizomycotina</taxon>
        <taxon>Dothideomycetes</taxon>
        <taxon>Dothideomycetes incertae sedis</taxon>
        <taxon>Botryosphaeriales</taxon>
        <taxon>Botryosphaeriaceae</taxon>
        <taxon>Neofusicoccum</taxon>
    </lineage>
</organism>
<dbReference type="PANTHER" id="PTHR43194">
    <property type="entry name" value="HYDROLASE ALPHA/BETA FOLD FAMILY"/>
    <property type="match status" value="1"/>
</dbReference>
<dbReference type="PANTHER" id="PTHR43194:SF4">
    <property type="entry name" value="AB HYDROLASE-1 DOMAIN-CONTAINING PROTEIN"/>
    <property type="match status" value="1"/>
</dbReference>
<keyword evidence="1" id="KW-0732">Signal</keyword>
<evidence type="ECO:0000313" key="3">
    <source>
        <dbReference type="EMBL" id="KAL1624320.1"/>
    </source>
</evidence>
<feature type="signal peptide" evidence="1">
    <location>
        <begin position="1"/>
        <end position="19"/>
    </location>
</feature>
<proteinExistence type="predicted"/>
<gene>
    <name evidence="3" type="ORF">SLS56_007859</name>
</gene>